<protein>
    <submittedName>
        <fullName evidence="1">Uncharacterized protein</fullName>
    </submittedName>
</protein>
<name>A0A4Y8N3E6_9BURK</name>
<dbReference type="Proteomes" id="UP000297385">
    <property type="component" value="Unassembled WGS sequence"/>
</dbReference>
<dbReference type="EMBL" id="SNVI01000001">
    <property type="protein sequence ID" value="TFE44259.1"/>
    <property type="molecule type" value="Genomic_DNA"/>
</dbReference>
<accession>A0A4Y8N3E6</accession>
<comment type="caution">
    <text evidence="1">The sequence shown here is derived from an EMBL/GenBank/DDBJ whole genome shotgun (WGS) entry which is preliminary data.</text>
</comment>
<dbReference type="AlphaFoldDB" id="A0A4Y8N3E6"/>
<reference evidence="1 2" key="1">
    <citation type="submission" date="2019-03" db="EMBL/GenBank/DDBJ databases">
        <title>Complete Genome Sequence of Paraburkholderia dipogonis ICMP 19430T, a Nitrogen-fixing Symbiont of the South African Invasive Legume Dipogon lignosus in New Zealand.</title>
        <authorList>
            <person name="De Meyer S.E."/>
        </authorList>
    </citation>
    <scope>NUCLEOTIDE SEQUENCE [LARGE SCALE GENOMIC DNA]</scope>
    <source>
        <strain evidence="1 2">ICMP 19430</strain>
    </source>
</reference>
<organism evidence="1 2">
    <name type="scientific">Paraburkholderia dipogonis</name>
    <dbReference type="NCBI Taxonomy" id="1211383"/>
    <lineage>
        <taxon>Bacteria</taxon>
        <taxon>Pseudomonadati</taxon>
        <taxon>Pseudomonadota</taxon>
        <taxon>Betaproteobacteria</taxon>
        <taxon>Burkholderiales</taxon>
        <taxon>Burkholderiaceae</taxon>
        <taxon>Paraburkholderia</taxon>
    </lineage>
</organism>
<evidence type="ECO:0000313" key="2">
    <source>
        <dbReference type="Proteomes" id="UP000297385"/>
    </source>
</evidence>
<gene>
    <name evidence="1" type="ORF">E2553_03995</name>
</gene>
<sequence>MRQAALHRERMAAAIATSFPDGTRFTPPRGDTRIDAVQRRSKCLKKHVTLIIIDASSAGTAARHKASQKTGKHSEWHLPIISNPVMC</sequence>
<proteinExistence type="predicted"/>
<evidence type="ECO:0000313" key="1">
    <source>
        <dbReference type="EMBL" id="TFE44259.1"/>
    </source>
</evidence>